<evidence type="ECO:0000256" key="8">
    <source>
        <dbReference type="ARBA" id="ARBA00022723"/>
    </source>
</evidence>
<dbReference type="EMBL" id="FMWL01000013">
    <property type="protein sequence ID" value="SCZ80570.1"/>
    <property type="molecule type" value="Genomic_DNA"/>
</dbReference>
<evidence type="ECO:0000256" key="2">
    <source>
        <dbReference type="ARBA" id="ARBA00001946"/>
    </source>
</evidence>
<dbReference type="GO" id="GO:0000287">
    <property type="term" value="F:magnesium ion binding"/>
    <property type="evidence" value="ECO:0007669"/>
    <property type="project" value="InterPro"/>
</dbReference>
<dbReference type="Proteomes" id="UP000199208">
    <property type="component" value="Unassembled WGS sequence"/>
</dbReference>
<accession>A0A1G5S417</accession>
<evidence type="ECO:0000256" key="12">
    <source>
        <dbReference type="ARBA" id="ARBA00041398"/>
    </source>
</evidence>
<evidence type="ECO:0000256" key="3">
    <source>
        <dbReference type="ARBA" id="ARBA00005164"/>
    </source>
</evidence>
<feature type="domain" description="Alpha-D-phosphohexomutase alpha/beta/alpha" evidence="17">
    <location>
        <begin position="209"/>
        <end position="316"/>
    </location>
</feature>
<comment type="pathway">
    <text evidence="3">Glycolipid metabolism; diglucosyl-diacylglycerol biosynthesis.</text>
</comment>
<reference evidence="19 20" key="1">
    <citation type="submission" date="2016-10" db="EMBL/GenBank/DDBJ databases">
        <authorList>
            <person name="de Groot N.N."/>
        </authorList>
    </citation>
    <scope>NUCLEOTIDE SEQUENCE [LARGE SCALE GENOMIC DNA]</scope>
    <source>
        <strain evidence="19 20">DSM 2784</strain>
    </source>
</reference>
<dbReference type="Gene3D" id="3.40.120.10">
    <property type="entry name" value="Alpha-D-Glucose-1,6-Bisphosphate, subunit A, domain 3"/>
    <property type="match status" value="3"/>
</dbReference>
<dbReference type="PANTHER" id="PTHR45745:SF1">
    <property type="entry name" value="PHOSPHOGLUCOMUTASE 2B-RELATED"/>
    <property type="match status" value="1"/>
</dbReference>
<evidence type="ECO:0000256" key="1">
    <source>
        <dbReference type="ARBA" id="ARBA00000443"/>
    </source>
</evidence>
<keyword evidence="7" id="KW-0597">Phosphoprotein</keyword>
<keyword evidence="8 14" id="KW-0479">Metal-binding</keyword>
<dbReference type="PROSITE" id="PS00710">
    <property type="entry name" value="PGM_PMM"/>
    <property type="match status" value="1"/>
</dbReference>
<gene>
    <name evidence="19" type="ORF">SAMN03080599_02338</name>
</gene>
<dbReference type="InterPro" id="IPR016055">
    <property type="entry name" value="A-D-PHexomutase_a/b/a-I/II/III"/>
</dbReference>
<dbReference type="GO" id="GO:0004614">
    <property type="term" value="F:phosphoglucomutase activity"/>
    <property type="evidence" value="ECO:0007669"/>
    <property type="project" value="UniProtKB-EC"/>
</dbReference>
<dbReference type="CDD" id="cd05799">
    <property type="entry name" value="PGM2"/>
    <property type="match status" value="1"/>
</dbReference>
<evidence type="ECO:0000313" key="20">
    <source>
        <dbReference type="Proteomes" id="UP000199208"/>
    </source>
</evidence>
<protein>
    <recommendedName>
        <fullName evidence="11">Phosphoglucomutase</fullName>
        <ecNumber evidence="6">5.4.2.2</ecNumber>
    </recommendedName>
    <alternativeName>
        <fullName evidence="13">Alpha-phosphoglucomutase</fullName>
    </alternativeName>
    <alternativeName>
        <fullName evidence="12">Glucose phosphomutase</fullName>
    </alternativeName>
</protein>
<dbReference type="OrthoDB" id="9806956at2"/>
<dbReference type="Pfam" id="PF02879">
    <property type="entry name" value="PGM_PMM_II"/>
    <property type="match status" value="1"/>
</dbReference>
<dbReference type="RefSeq" id="WP_092591699.1">
    <property type="nucleotide sequence ID" value="NZ_FMWL01000013.1"/>
</dbReference>
<dbReference type="InterPro" id="IPR005844">
    <property type="entry name" value="A-D-PHexomutase_a/b/a-I"/>
</dbReference>
<dbReference type="PANTHER" id="PTHR45745">
    <property type="entry name" value="PHOSPHOMANNOMUTASE 45A"/>
    <property type="match status" value="1"/>
</dbReference>
<evidence type="ECO:0000256" key="13">
    <source>
        <dbReference type="ARBA" id="ARBA00041467"/>
    </source>
</evidence>
<proteinExistence type="inferred from homology"/>
<organism evidence="19 20">
    <name type="scientific">Acidaminobacter hydrogenoformans DSM 2784</name>
    <dbReference type="NCBI Taxonomy" id="1120920"/>
    <lineage>
        <taxon>Bacteria</taxon>
        <taxon>Bacillati</taxon>
        <taxon>Bacillota</taxon>
        <taxon>Clostridia</taxon>
        <taxon>Peptostreptococcales</taxon>
        <taxon>Acidaminobacteraceae</taxon>
        <taxon>Acidaminobacter</taxon>
    </lineage>
</organism>
<evidence type="ECO:0000259" key="16">
    <source>
        <dbReference type="Pfam" id="PF02878"/>
    </source>
</evidence>
<dbReference type="Pfam" id="PF00408">
    <property type="entry name" value="PGM_PMM_IV"/>
    <property type="match status" value="1"/>
</dbReference>
<evidence type="ECO:0000259" key="15">
    <source>
        <dbReference type="Pfam" id="PF00408"/>
    </source>
</evidence>
<evidence type="ECO:0000256" key="7">
    <source>
        <dbReference type="ARBA" id="ARBA00022553"/>
    </source>
</evidence>
<dbReference type="SUPFAM" id="SSF53738">
    <property type="entry name" value="Phosphoglucomutase, first 3 domains"/>
    <property type="match status" value="3"/>
</dbReference>
<dbReference type="InterPro" id="IPR005841">
    <property type="entry name" value="Alpha-D-phosphohexomutase_SF"/>
</dbReference>
<sequence>MDFQKNYQSWLESAYVDAQTREELQAIADDKKEIEERFYKDLEFGTGGMRGIIGAGTNRMNRYVIRKASQGFARYILERNARTEPAIVIAYDTRRFSKVFALEAALVMAANGIKAYTYEGVRTTPELSFAVRHLNASAGIVITASHNPPEYNGYKVYGEDGCQLVPEEADKVIEAVVAVKSFEDVSYMEQAEAEAKGLLQIVPEAVDEAYIKGVIAKTCTPSLFSNAPEGFKVVFTPLHGTGGRPVVNALNALDFKGLIPVQEQMVEDSEFTTIKLPNPEEMIAYERAVAYAEQYGATAAIATDPDCDRVGVVVRDDMGQYIKLTGNQTGGLLLDYMISQLRELPKNPVILDTIVTSDFGAAIAKKHGIEVVSTLTGFKFIGEKIRQYEDGSKSFLFGYEESYGYLIGTDVRDKDAVISTVWIIEMLMYYYARKQSLLDRLDALYREYGYHYESLVNLKREGKDGMAQIAEIMSNARNDRMESVAGLKAVKITDFENDDTGLPKSDVVKYELEGGTWFAIRPSGTEPKLKIYVSSVAASNQEAQTRADAVAKEVQERLVPAV</sequence>
<dbReference type="InterPro" id="IPR036900">
    <property type="entry name" value="A-D-PHexomutase_C_sf"/>
</dbReference>
<dbReference type="Pfam" id="PF02880">
    <property type="entry name" value="PGM_PMM_III"/>
    <property type="match status" value="1"/>
</dbReference>
<keyword evidence="9 14" id="KW-0460">Magnesium</keyword>
<comment type="catalytic activity">
    <reaction evidence="1">
        <text>alpha-D-glucose 1-phosphate = alpha-D-glucose 6-phosphate</text>
        <dbReference type="Rhea" id="RHEA:23536"/>
        <dbReference type="ChEBI" id="CHEBI:58225"/>
        <dbReference type="ChEBI" id="CHEBI:58601"/>
        <dbReference type="EC" id="5.4.2.2"/>
    </reaction>
</comment>
<dbReference type="GO" id="GO:0006166">
    <property type="term" value="P:purine ribonucleoside salvage"/>
    <property type="evidence" value="ECO:0007669"/>
    <property type="project" value="TreeGrafter"/>
</dbReference>
<dbReference type="EC" id="5.4.2.2" evidence="6"/>
<keyword evidence="20" id="KW-1185">Reference proteome</keyword>
<comment type="pathway">
    <text evidence="4">Lipid metabolism.</text>
</comment>
<feature type="domain" description="Alpha-D-phosphohexomutase alpha/beta/alpha" evidence="16">
    <location>
        <begin position="43"/>
        <end position="176"/>
    </location>
</feature>
<evidence type="ECO:0000256" key="4">
    <source>
        <dbReference type="ARBA" id="ARBA00005189"/>
    </source>
</evidence>
<keyword evidence="10" id="KW-0413">Isomerase</keyword>
<dbReference type="STRING" id="1120920.SAMN03080599_02338"/>
<feature type="domain" description="Alpha-D-phosphohexomutase alpha/beta/alpha" evidence="18">
    <location>
        <begin position="326"/>
        <end position="448"/>
    </location>
</feature>
<evidence type="ECO:0000313" key="19">
    <source>
        <dbReference type="EMBL" id="SCZ80570.1"/>
    </source>
</evidence>
<comment type="cofactor">
    <cofactor evidence="2">
        <name>Mg(2+)</name>
        <dbReference type="ChEBI" id="CHEBI:18420"/>
    </cofactor>
</comment>
<dbReference type="InterPro" id="IPR005846">
    <property type="entry name" value="A-D-PHexomutase_a/b/a-III"/>
</dbReference>
<dbReference type="GO" id="GO:0005975">
    <property type="term" value="P:carbohydrate metabolic process"/>
    <property type="evidence" value="ECO:0007669"/>
    <property type="project" value="InterPro"/>
</dbReference>
<evidence type="ECO:0000256" key="10">
    <source>
        <dbReference type="ARBA" id="ARBA00023235"/>
    </source>
</evidence>
<comment type="similarity">
    <text evidence="5 14">Belongs to the phosphohexose mutase family.</text>
</comment>
<dbReference type="Pfam" id="PF02878">
    <property type="entry name" value="PGM_PMM_I"/>
    <property type="match status" value="1"/>
</dbReference>
<evidence type="ECO:0000256" key="6">
    <source>
        <dbReference type="ARBA" id="ARBA00012728"/>
    </source>
</evidence>
<evidence type="ECO:0000256" key="9">
    <source>
        <dbReference type="ARBA" id="ARBA00022842"/>
    </source>
</evidence>
<name>A0A1G5S417_9FIRM</name>
<dbReference type="Gene3D" id="3.30.310.50">
    <property type="entry name" value="Alpha-D-phosphohexomutase, C-terminal domain"/>
    <property type="match status" value="1"/>
</dbReference>
<feature type="domain" description="Alpha-D-phosphohexomutase C-terminal" evidence="15">
    <location>
        <begin position="455"/>
        <end position="551"/>
    </location>
</feature>
<dbReference type="GO" id="GO:0008973">
    <property type="term" value="F:phosphopentomutase activity"/>
    <property type="evidence" value="ECO:0007669"/>
    <property type="project" value="TreeGrafter"/>
</dbReference>
<dbReference type="InterPro" id="IPR016066">
    <property type="entry name" value="A-D-PHexomutase_CS"/>
</dbReference>
<dbReference type="AlphaFoldDB" id="A0A1G5S417"/>
<dbReference type="InterPro" id="IPR005843">
    <property type="entry name" value="A-D-PHexomutase_C"/>
</dbReference>
<evidence type="ECO:0000256" key="14">
    <source>
        <dbReference type="RuleBase" id="RU004326"/>
    </source>
</evidence>
<evidence type="ECO:0000259" key="18">
    <source>
        <dbReference type="Pfam" id="PF02880"/>
    </source>
</evidence>
<evidence type="ECO:0000256" key="5">
    <source>
        <dbReference type="ARBA" id="ARBA00010231"/>
    </source>
</evidence>
<dbReference type="SUPFAM" id="SSF55957">
    <property type="entry name" value="Phosphoglucomutase, C-terminal domain"/>
    <property type="match status" value="1"/>
</dbReference>
<dbReference type="InterPro" id="IPR005845">
    <property type="entry name" value="A-D-PHexomutase_a/b/a-II"/>
</dbReference>
<evidence type="ECO:0000259" key="17">
    <source>
        <dbReference type="Pfam" id="PF02879"/>
    </source>
</evidence>
<evidence type="ECO:0000256" key="11">
    <source>
        <dbReference type="ARBA" id="ARBA00039995"/>
    </source>
</evidence>
<dbReference type="PRINTS" id="PR00509">
    <property type="entry name" value="PGMPMM"/>
</dbReference>